<dbReference type="InterPro" id="IPR017884">
    <property type="entry name" value="SANT_dom"/>
</dbReference>
<evidence type="ECO:0000256" key="3">
    <source>
        <dbReference type="ARBA" id="ARBA00022833"/>
    </source>
</evidence>
<dbReference type="PANTHER" id="PTHR47672:SF1">
    <property type="entry name" value="E3 UBIQUITIN-PROTEIN LIGASE SNT2"/>
    <property type="match status" value="1"/>
</dbReference>
<dbReference type="Gene3D" id="2.30.30.490">
    <property type="match status" value="1"/>
</dbReference>
<dbReference type="InterPro" id="IPR000949">
    <property type="entry name" value="ELM2_dom"/>
</dbReference>
<evidence type="ECO:0000259" key="7">
    <source>
        <dbReference type="PROSITE" id="PS51038"/>
    </source>
</evidence>
<evidence type="ECO:0000259" key="8">
    <source>
        <dbReference type="PROSITE" id="PS51156"/>
    </source>
</evidence>
<dbReference type="InterPro" id="IPR043151">
    <property type="entry name" value="BAH_sf"/>
</dbReference>
<comment type="caution">
    <text evidence="10">The sequence shown here is derived from an EMBL/GenBank/DDBJ whole genome shotgun (WGS) entry which is preliminary data.</text>
</comment>
<dbReference type="InterPro" id="IPR009057">
    <property type="entry name" value="Homeodomain-like_sf"/>
</dbReference>
<dbReference type="InterPro" id="IPR029617">
    <property type="entry name" value="Snt2"/>
</dbReference>
<evidence type="ECO:0000259" key="9">
    <source>
        <dbReference type="PROSITE" id="PS51293"/>
    </source>
</evidence>
<keyword evidence="5" id="KW-0175">Coiled coil</keyword>
<dbReference type="PROSITE" id="PS51038">
    <property type="entry name" value="BAH"/>
    <property type="match status" value="1"/>
</dbReference>
<feature type="compositionally biased region" description="Basic and acidic residues" evidence="6">
    <location>
        <begin position="581"/>
        <end position="590"/>
    </location>
</feature>
<dbReference type="PROSITE" id="PS51293">
    <property type="entry name" value="SANT"/>
    <property type="match status" value="1"/>
</dbReference>
<dbReference type="Proteomes" id="UP000053831">
    <property type="component" value="Unassembled WGS sequence"/>
</dbReference>
<dbReference type="SMART" id="SM00439">
    <property type="entry name" value="BAH"/>
    <property type="match status" value="1"/>
</dbReference>
<evidence type="ECO:0000256" key="6">
    <source>
        <dbReference type="SAM" id="MobiDB-lite"/>
    </source>
</evidence>
<dbReference type="PANTHER" id="PTHR47672">
    <property type="entry name" value="E3 UBIQUITIN-PROTEIN LIGASE SNT2"/>
    <property type="match status" value="1"/>
</dbReference>
<feature type="compositionally biased region" description="Acidic residues" evidence="6">
    <location>
        <begin position="1108"/>
        <end position="1117"/>
    </location>
</feature>
<feature type="domain" description="BAH" evidence="7">
    <location>
        <begin position="220"/>
        <end position="338"/>
    </location>
</feature>
<feature type="region of interest" description="Disordered" evidence="6">
    <location>
        <begin position="472"/>
        <end position="513"/>
    </location>
</feature>
<feature type="compositionally biased region" description="Polar residues" evidence="6">
    <location>
        <begin position="909"/>
        <end position="923"/>
    </location>
</feature>
<evidence type="ECO:0000313" key="10">
    <source>
        <dbReference type="EMBL" id="KOS18818.1"/>
    </source>
</evidence>
<sequence>MAQHNDPKPASPGGKAASDTVGGGSSGTGAGEKDAVADVGAPYGTRSRNRNGNSRPNYAEDKDIDMDMYEFYSPEKKDKDGDGGKKSSSRQAHAASNGETGRANGGSRKAAADDHKSGASQNGHRDSSSGSGSAASQAAQGQGQAQAQSQASGATQSSSRKRKTAGGQNGGTAAATSKKSANGTVAQASPGVNWPDTNMLTFENCHGRPENGRMVADNGTALAANDHVYLVCEPPGEPYYLGRIMEFLHQKNDSSKPVDAIRVNWYYRPKDIGRKVQDTRLVFATMHSDITPLTALRGKCQIRHRCEIDIMDEYRKTPDSFWFEKLYDRYIQKNYDLIPTRLIVNVPEKVKKVLDERWKYVLVEQGRGKELTSAVKSCKRCSGYCARREFCIRAESAQEVLRPPLKPTPPSLTLRRLLTPGLLLFLQSGAPSLFLTVAMIPARCNFSRFARDKRPNRSHACESLERKIEARHTPHTIHHGDIEDDECMDDDDDDAHGVQTNRTTPADDDVPHLGTAEQIYQASLWPYRYLGMHCRPEDALDYDDRIYPRASTRVGPRNQANVLPWPGRPVEYVKPLEVKKPGRKEPRLSKEALAAQEAEKARRGNRPKWIQDEPSGYVARGEDYPEDDPRCTATPLWIPPPPSVISNERIYSYVDKAMGLAKKLDLPERSTNLRDAAVQTLFREKFNEDKALKSIPEIPRSDFKEPSLTPAEQKKFEDGVSKYGSELHLVMKYVKTMTPGETVRYYYKWKKTERGQQVWGNYPGRKGKKQARQAEAAASKFADDVADADDDSAFDAEKAVEKKRGFVCQFCNTTRSRQWRRAPSTIAGLVPSENGSKANGKEKSSQSVVALCRRCAELWRRYAIQWEDIDEVARKVAQAGGRAWKRKQDEELLKELQAAQEFGFLTPERASTPTSSSQPTNGQEPPRKKLKSAPEKDVDVAHYKCVLCPVEHTEHDLVDQMKLTHHKKKMTEKERERERLEVQQARKAVEFYRKKQEELNRPINPREPLKRTADNNWVHVTCAVWTAEVRFGNAKAMGPSEGIPSIPRSKYDEITLNALDSMKGQSTHDGGQDVGSASSDWKSPGLDDGDDDGDDDSSGNGCGSNGNIDDDDDDDTDTDSHAIGSSSNQWLVAADEAAKPIVN</sequence>
<keyword evidence="1" id="KW-0479">Metal-binding</keyword>
<feature type="compositionally biased region" description="Basic and acidic residues" evidence="6">
    <location>
        <begin position="110"/>
        <end position="127"/>
    </location>
</feature>
<proteinExistence type="predicted"/>
<feature type="compositionally biased region" description="Gly residues" evidence="6">
    <location>
        <begin position="21"/>
        <end position="30"/>
    </location>
</feature>
<dbReference type="GO" id="GO:0004842">
    <property type="term" value="F:ubiquitin-protein transferase activity"/>
    <property type="evidence" value="ECO:0007669"/>
    <property type="project" value="TreeGrafter"/>
</dbReference>
<keyword evidence="3" id="KW-0862">Zinc</keyword>
<dbReference type="OrthoDB" id="336088at2759"/>
<evidence type="ECO:0000256" key="4">
    <source>
        <dbReference type="ARBA" id="ARBA00023242"/>
    </source>
</evidence>
<feature type="domain" description="SANT" evidence="9">
    <location>
        <begin position="709"/>
        <end position="754"/>
    </location>
</feature>
<dbReference type="Gene3D" id="1.10.10.60">
    <property type="entry name" value="Homeodomain-like"/>
    <property type="match status" value="1"/>
</dbReference>
<dbReference type="AlphaFoldDB" id="A0A0M8MUK5"/>
<name>A0A0M8MUK5_ESCWE</name>
<keyword evidence="4" id="KW-0539">Nucleus</keyword>
<organism evidence="10 11">
    <name type="scientific">Escovopsis weberi</name>
    <dbReference type="NCBI Taxonomy" id="150374"/>
    <lineage>
        <taxon>Eukaryota</taxon>
        <taxon>Fungi</taxon>
        <taxon>Dikarya</taxon>
        <taxon>Ascomycota</taxon>
        <taxon>Pezizomycotina</taxon>
        <taxon>Sordariomycetes</taxon>
        <taxon>Hypocreomycetidae</taxon>
        <taxon>Hypocreales</taxon>
        <taxon>Hypocreaceae</taxon>
        <taxon>Escovopsis</taxon>
    </lineage>
</organism>
<dbReference type="InterPro" id="IPR001025">
    <property type="entry name" value="BAH_dom"/>
</dbReference>
<evidence type="ECO:0000256" key="5">
    <source>
        <dbReference type="SAM" id="Coils"/>
    </source>
</evidence>
<dbReference type="EMBL" id="LGSR01000020">
    <property type="protein sequence ID" value="KOS18818.1"/>
    <property type="molecule type" value="Genomic_DNA"/>
</dbReference>
<dbReference type="GO" id="GO:0048189">
    <property type="term" value="C:Lid2 complex"/>
    <property type="evidence" value="ECO:0007669"/>
    <property type="project" value="TreeGrafter"/>
</dbReference>
<dbReference type="GO" id="GO:0008270">
    <property type="term" value="F:zinc ion binding"/>
    <property type="evidence" value="ECO:0007669"/>
    <property type="project" value="UniProtKB-KW"/>
</dbReference>
<feature type="compositionally biased region" description="Basic and acidic residues" evidence="6">
    <location>
        <begin position="73"/>
        <end position="85"/>
    </location>
</feature>
<feature type="coiled-coil region" evidence="5">
    <location>
        <begin position="963"/>
        <end position="995"/>
    </location>
</feature>
<evidence type="ECO:0000256" key="2">
    <source>
        <dbReference type="ARBA" id="ARBA00022771"/>
    </source>
</evidence>
<accession>A0A0M8MUK5</accession>
<feature type="compositionally biased region" description="Polar residues" evidence="6">
    <location>
        <begin position="1063"/>
        <end position="1081"/>
    </location>
</feature>
<keyword evidence="11" id="KW-1185">Reference proteome</keyword>
<feature type="compositionally biased region" description="Acidic residues" evidence="6">
    <location>
        <begin position="482"/>
        <end position="494"/>
    </location>
</feature>
<dbReference type="GO" id="GO:0003682">
    <property type="term" value="F:chromatin binding"/>
    <property type="evidence" value="ECO:0007669"/>
    <property type="project" value="InterPro"/>
</dbReference>
<protein>
    <submittedName>
        <fullName evidence="10">SANT domain-containing protein 2</fullName>
    </submittedName>
</protein>
<dbReference type="SUPFAM" id="SSF46689">
    <property type="entry name" value="Homeodomain-like"/>
    <property type="match status" value="1"/>
</dbReference>
<feature type="region of interest" description="Disordered" evidence="6">
    <location>
        <begin position="581"/>
        <end position="625"/>
    </location>
</feature>
<dbReference type="STRING" id="150374.A0A0M8MUK5"/>
<dbReference type="FunFam" id="2.30.30.490:FF:000018">
    <property type="entry name" value="Lid2 complex component snt2"/>
    <property type="match status" value="1"/>
</dbReference>
<feature type="region of interest" description="Disordered" evidence="6">
    <location>
        <begin position="1"/>
        <end position="196"/>
    </location>
</feature>
<feature type="compositionally biased region" description="Polar residues" evidence="6">
    <location>
        <begin position="177"/>
        <end position="187"/>
    </location>
</feature>
<gene>
    <name evidence="10" type="ORF">ESCO_000798</name>
</gene>
<feature type="compositionally biased region" description="Low complexity" evidence="6">
    <location>
        <begin position="128"/>
        <end position="158"/>
    </location>
</feature>
<evidence type="ECO:0000256" key="1">
    <source>
        <dbReference type="ARBA" id="ARBA00022723"/>
    </source>
</evidence>
<reference evidence="10 11" key="1">
    <citation type="submission" date="2015-07" db="EMBL/GenBank/DDBJ databases">
        <title>The genome of the fungus Escovopsis weberi, a specialized disease agent of ant agriculture.</title>
        <authorList>
            <person name="de Man T.J."/>
            <person name="Stajich J.E."/>
            <person name="Kubicek C.P."/>
            <person name="Chenthamara K."/>
            <person name="Atanasova L."/>
            <person name="Druzhinina I.S."/>
            <person name="Birnbaum S."/>
            <person name="Barribeau S.M."/>
            <person name="Teiling C."/>
            <person name="Suen G."/>
            <person name="Currie C."/>
            <person name="Gerardo N.M."/>
        </authorList>
    </citation>
    <scope>NUCLEOTIDE SEQUENCE [LARGE SCALE GENOMIC DNA]</scope>
</reference>
<dbReference type="PROSITE" id="PS51156">
    <property type="entry name" value="ELM2"/>
    <property type="match status" value="1"/>
</dbReference>
<dbReference type="Pfam" id="PF01426">
    <property type="entry name" value="BAH"/>
    <property type="match status" value="1"/>
</dbReference>
<feature type="region of interest" description="Disordered" evidence="6">
    <location>
        <begin position="1062"/>
        <end position="1143"/>
    </location>
</feature>
<feature type="compositionally biased region" description="Acidic residues" evidence="6">
    <location>
        <begin position="1087"/>
        <end position="1097"/>
    </location>
</feature>
<keyword evidence="2" id="KW-0863">Zinc-finger</keyword>
<feature type="domain" description="ELM2" evidence="8">
    <location>
        <begin position="550"/>
        <end position="699"/>
    </location>
</feature>
<evidence type="ECO:0000313" key="11">
    <source>
        <dbReference type="Proteomes" id="UP000053831"/>
    </source>
</evidence>
<feature type="region of interest" description="Disordered" evidence="6">
    <location>
        <begin position="904"/>
        <end position="935"/>
    </location>
</feature>
<dbReference type="GO" id="GO:0036205">
    <property type="term" value="P:histone catabolic process"/>
    <property type="evidence" value="ECO:0007669"/>
    <property type="project" value="TreeGrafter"/>
</dbReference>